<dbReference type="Proteomes" id="UP000214747">
    <property type="component" value="Unassembled WGS sequence"/>
</dbReference>
<accession>A0A225SVR4</accession>
<organism evidence="4 5">
    <name type="scientific">Herbaspirillum aquaticum</name>
    <dbReference type="NCBI Taxonomy" id="568783"/>
    <lineage>
        <taxon>Bacteria</taxon>
        <taxon>Pseudomonadati</taxon>
        <taxon>Pseudomonadota</taxon>
        <taxon>Betaproteobacteria</taxon>
        <taxon>Burkholderiales</taxon>
        <taxon>Oxalobacteraceae</taxon>
        <taxon>Herbaspirillum</taxon>
    </lineage>
</organism>
<evidence type="ECO:0000256" key="3">
    <source>
        <dbReference type="ARBA" id="ARBA00023219"/>
    </source>
</evidence>
<keyword evidence="2" id="KW-1188">Viral release from host cell</keyword>
<protein>
    <submittedName>
        <fullName evidence="4">Phage tail protein</fullName>
    </submittedName>
</protein>
<comment type="caution">
    <text evidence="4">The sequence shown here is derived from an EMBL/GenBank/DDBJ whole genome shotgun (WGS) entry which is preliminary data.</text>
</comment>
<comment type="subcellular location">
    <subcellularLocation>
        <location evidence="1">Virion</location>
    </subcellularLocation>
</comment>
<proteinExistence type="predicted"/>
<dbReference type="InterPro" id="IPR020991">
    <property type="entry name" value="Connector_podovirus"/>
</dbReference>
<keyword evidence="5" id="KW-1185">Reference proteome</keyword>
<reference evidence="4 5" key="1">
    <citation type="journal article" date="2010" name="Int. J. Syst. Evol. Microbiol.">
        <title>Reclassification of Herbaspirillum putei as a later heterotypic synonym of Herbaspirillum huttiense, with the description of H. huttiense subsp. huttiense subsp. nov. and H. huttiense subsp. putei subsp. nov., comb. nov., and description of Herbaspirillum aquaticum sp. nov.</title>
        <authorList>
            <person name="Dobritsa A.P."/>
            <person name="Reddy M.C."/>
            <person name="Samadpour M."/>
        </authorList>
    </citation>
    <scope>NUCLEOTIDE SEQUENCE [LARGE SCALE GENOMIC DNA]</scope>
    <source>
        <strain evidence="4 5">IEH 4430</strain>
    </source>
</reference>
<sequence length="543" mass="60650">MNELVEKVMRRHSLMVGQRQTHDSNWREVFDYLAPERAIGWYGAPDGASNNAAAQRARLYDNTAMDDAETLKSAIASGMHPPNSRWFDLDAGQKAEDETRWMDGATQFLFENIHSSGFDSTAYENLSDLIPAGWFVMFIDQAKDEQGRPIGGFNFEPWPLWQCYVAASTSKGRVDTIHRQWCPTVEQAVAEYGLDAMSEATQRKFMDNKLSETVNMTWAIYPNRDGKKGILNRNLPFKSVHIEDGKHLVRESGFHEFPCAVPRWRLIPSTPYATGIGSNVLPTVKTLNDILRMELQSLDIAASGMWKAKDDGVLNARTLKIGPRRVVMMADMDNLQPLTTGADFQVTFSKAEQLRKSISRSLLADQLTPLDGPVRSATEIQLRANQIRQQLGPMFARFQGEYLQVMIERCFAIAYRAGALTAELGPIPESLLGRDFIVKYISPLARAQKMEEVTALDMFIDGLIQQAAATGNTSTLDILDMDAANYEKGLALGVPAKLLRGPDQLVEKRQADNQARQQAQAQAQQQELMQAAGQKVVENTLSQ</sequence>
<evidence type="ECO:0000256" key="2">
    <source>
        <dbReference type="ARBA" id="ARBA00022612"/>
    </source>
</evidence>
<gene>
    <name evidence="4" type="ORF">CEJ45_08435</name>
</gene>
<dbReference type="AlphaFoldDB" id="A0A225SVR4"/>
<evidence type="ECO:0000256" key="1">
    <source>
        <dbReference type="ARBA" id="ARBA00004328"/>
    </source>
</evidence>
<keyword evidence="3" id="KW-0231">Viral genome packaging</keyword>
<dbReference type="Pfam" id="PF12236">
    <property type="entry name" value="Head-tail_con"/>
    <property type="match status" value="1"/>
</dbReference>
<name>A0A225SVR4_9BURK</name>
<dbReference type="EMBL" id="NJGV01000006">
    <property type="protein sequence ID" value="OWY35290.1"/>
    <property type="molecule type" value="Genomic_DNA"/>
</dbReference>
<evidence type="ECO:0000313" key="5">
    <source>
        <dbReference type="Proteomes" id="UP000214747"/>
    </source>
</evidence>
<dbReference type="RefSeq" id="WP_088754705.1">
    <property type="nucleotide sequence ID" value="NZ_NJGV01000006.1"/>
</dbReference>
<evidence type="ECO:0000313" key="4">
    <source>
        <dbReference type="EMBL" id="OWY35290.1"/>
    </source>
</evidence>